<evidence type="ECO:0000256" key="8">
    <source>
        <dbReference type="ARBA" id="ARBA00022692"/>
    </source>
</evidence>
<evidence type="ECO:0000256" key="19">
    <source>
        <dbReference type="ARBA" id="ARBA00032409"/>
    </source>
</evidence>
<evidence type="ECO:0000256" key="2">
    <source>
        <dbReference type="ARBA" id="ARBA00004162"/>
    </source>
</evidence>
<evidence type="ECO:0000259" key="22">
    <source>
        <dbReference type="PROSITE" id="PS51296"/>
    </source>
</evidence>
<name>A0A382FTQ2_9ZZZZ</name>
<evidence type="ECO:0000256" key="16">
    <source>
        <dbReference type="ARBA" id="ARBA00023136"/>
    </source>
</evidence>
<dbReference type="AlphaFoldDB" id="A0A382FTQ2"/>
<gene>
    <name evidence="23" type="ORF">METZ01_LOCUS218401</name>
</gene>
<dbReference type="InterPro" id="IPR019470">
    <property type="entry name" value="Ubiq_cytC_Rdtase_Fe-S_su_TAT"/>
</dbReference>
<accession>A0A382FTQ2</accession>
<comment type="function">
    <text evidence="1">Component of the ubiquinol-cytochrome c reductase complex (complex III or cytochrome b-c1 complex), which is a respiratory chain that generates an electrochemical potential coupled to ATP synthesis.</text>
</comment>
<organism evidence="23">
    <name type="scientific">marine metagenome</name>
    <dbReference type="NCBI Taxonomy" id="408172"/>
    <lineage>
        <taxon>unclassified sequences</taxon>
        <taxon>metagenomes</taxon>
        <taxon>ecological metagenomes</taxon>
    </lineage>
</organism>
<feature type="transmembrane region" description="Helical" evidence="21">
    <location>
        <begin position="25"/>
        <end position="46"/>
    </location>
</feature>
<dbReference type="PANTHER" id="PTHR10134">
    <property type="entry name" value="CYTOCHROME B-C1 COMPLEX SUBUNIT RIESKE, MITOCHONDRIAL"/>
    <property type="match status" value="1"/>
</dbReference>
<evidence type="ECO:0000256" key="10">
    <source>
        <dbReference type="ARBA" id="ARBA00022723"/>
    </source>
</evidence>
<evidence type="ECO:0000256" key="18">
    <source>
        <dbReference type="ARBA" id="ARBA00029351"/>
    </source>
</evidence>
<dbReference type="GO" id="GO:0005886">
    <property type="term" value="C:plasma membrane"/>
    <property type="evidence" value="ECO:0007669"/>
    <property type="project" value="UniProtKB-SubCell"/>
</dbReference>
<keyword evidence="12" id="KW-0249">Electron transport</keyword>
<reference evidence="23" key="1">
    <citation type="submission" date="2018-05" db="EMBL/GenBank/DDBJ databases">
        <authorList>
            <person name="Lanie J.A."/>
            <person name="Ng W.-L."/>
            <person name="Kazmierczak K.M."/>
            <person name="Andrzejewski T.M."/>
            <person name="Davidsen T.M."/>
            <person name="Wayne K.J."/>
            <person name="Tettelin H."/>
            <person name="Glass J.I."/>
            <person name="Rusch D."/>
            <person name="Podicherti R."/>
            <person name="Tsui H.-C.T."/>
            <person name="Winkler M.E."/>
        </authorList>
    </citation>
    <scope>NUCLEOTIDE SEQUENCE</scope>
</reference>
<evidence type="ECO:0000256" key="1">
    <source>
        <dbReference type="ARBA" id="ARBA00002444"/>
    </source>
</evidence>
<dbReference type="Pfam" id="PF10399">
    <property type="entry name" value="UCR_Fe-S_N"/>
    <property type="match status" value="1"/>
</dbReference>
<dbReference type="Gene3D" id="1.20.5.510">
    <property type="entry name" value="Single helix bin"/>
    <property type="match status" value="1"/>
</dbReference>
<comment type="cofactor">
    <cofactor evidence="20">
        <name>[2Fe-2S] cluster</name>
        <dbReference type="ChEBI" id="CHEBI:190135"/>
    </cofactor>
</comment>
<dbReference type="PROSITE" id="PS51296">
    <property type="entry name" value="RIESKE"/>
    <property type="match status" value="1"/>
</dbReference>
<dbReference type="EC" id="7.1.1.8" evidence="4"/>
<evidence type="ECO:0000256" key="21">
    <source>
        <dbReference type="SAM" id="Phobius"/>
    </source>
</evidence>
<keyword evidence="13 21" id="KW-1133">Transmembrane helix</keyword>
<dbReference type="InterPro" id="IPR006317">
    <property type="entry name" value="Ubiquinol_cyt_c_Rdtase_Fe-S-su"/>
</dbReference>
<evidence type="ECO:0000256" key="13">
    <source>
        <dbReference type="ARBA" id="ARBA00022989"/>
    </source>
</evidence>
<evidence type="ECO:0000256" key="14">
    <source>
        <dbReference type="ARBA" id="ARBA00023004"/>
    </source>
</evidence>
<dbReference type="InterPro" id="IPR005805">
    <property type="entry name" value="Rieske_Fe-S_prot_C"/>
</dbReference>
<keyword evidence="10" id="KW-0479">Metal-binding</keyword>
<keyword evidence="14" id="KW-0408">Iron</keyword>
<keyword evidence="17" id="KW-1015">Disulfide bond</keyword>
<dbReference type="GO" id="GO:0051537">
    <property type="term" value="F:2 iron, 2 sulfur cluster binding"/>
    <property type="evidence" value="ECO:0007669"/>
    <property type="project" value="UniProtKB-KW"/>
</dbReference>
<evidence type="ECO:0000256" key="5">
    <source>
        <dbReference type="ARBA" id="ARBA00019816"/>
    </source>
</evidence>
<dbReference type="Gene3D" id="2.102.10.10">
    <property type="entry name" value="Rieske [2Fe-2S] iron-sulphur domain"/>
    <property type="match status" value="1"/>
</dbReference>
<keyword evidence="6" id="KW-0813">Transport</keyword>
<proteinExistence type="predicted"/>
<sequence>MVIDLEKTLDQEDKEIKTNPNRRKFLSIATSVTSGVGILFAAIPFISSFQPNKKAKALGVAIKIDVSKLETGSILKVIWRGQPIWVLRRSEAMLKTLQNTNPKLTDPESEMSVQPNFAQNEFRSLKPEFFIVEGICTHLGCAPIEKLTLPSTDMGPGWEGGFYCPCHGSKFDLSGRVFSGFPAPANLRVPPHRYQDENTIIIGESEEVVNV</sequence>
<feature type="domain" description="Rieske" evidence="22">
    <location>
        <begin position="122"/>
        <end position="201"/>
    </location>
</feature>
<comment type="catalytic activity">
    <reaction evidence="18">
        <text>a quinol + 2 Fe(III)-[cytochrome c](out) = a quinone + 2 Fe(II)-[cytochrome c](out) + 2 H(+)(out)</text>
        <dbReference type="Rhea" id="RHEA:11484"/>
        <dbReference type="Rhea" id="RHEA-COMP:10350"/>
        <dbReference type="Rhea" id="RHEA-COMP:14399"/>
        <dbReference type="ChEBI" id="CHEBI:15378"/>
        <dbReference type="ChEBI" id="CHEBI:24646"/>
        <dbReference type="ChEBI" id="CHEBI:29033"/>
        <dbReference type="ChEBI" id="CHEBI:29034"/>
        <dbReference type="ChEBI" id="CHEBI:132124"/>
        <dbReference type="EC" id="7.1.1.8"/>
    </reaction>
</comment>
<evidence type="ECO:0000256" key="9">
    <source>
        <dbReference type="ARBA" id="ARBA00022714"/>
    </source>
</evidence>
<evidence type="ECO:0000256" key="7">
    <source>
        <dbReference type="ARBA" id="ARBA00022475"/>
    </source>
</evidence>
<dbReference type="SUPFAM" id="SSF50022">
    <property type="entry name" value="ISP domain"/>
    <property type="match status" value="1"/>
</dbReference>
<evidence type="ECO:0000256" key="11">
    <source>
        <dbReference type="ARBA" id="ARBA00022967"/>
    </source>
</evidence>
<evidence type="ECO:0000256" key="4">
    <source>
        <dbReference type="ARBA" id="ARBA00012951"/>
    </source>
</evidence>
<dbReference type="NCBIfam" id="TIGR01416">
    <property type="entry name" value="Rieske_proteo"/>
    <property type="match status" value="1"/>
</dbReference>
<dbReference type="EMBL" id="UINC01051413">
    <property type="protein sequence ID" value="SVB65547.1"/>
    <property type="molecule type" value="Genomic_DNA"/>
</dbReference>
<dbReference type="InterPro" id="IPR017941">
    <property type="entry name" value="Rieske_2Fe-2S"/>
</dbReference>
<protein>
    <recommendedName>
        <fullName evidence="5">Ubiquinol-cytochrome c reductase iron-sulfur subunit</fullName>
        <ecNumber evidence="4">7.1.1.8</ecNumber>
    </recommendedName>
    <alternativeName>
        <fullName evidence="19">Rieske iron-sulfur protein</fullName>
    </alternativeName>
</protein>
<keyword evidence="16 21" id="KW-0472">Membrane</keyword>
<keyword evidence="11" id="KW-1278">Translocase</keyword>
<dbReference type="InterPro" id="IPR036922">
    <property type="entry name" value="Rieske_2Fe-2S_sf"/>
</dbReference>
<evidence type="ECO:0000256" key="15">
    <source>
        <dbReference type="ARBA" id="ARBA00023014"/>
    </source>
</evidence>
<evidence type="ECO:0000256" key="3">
    <source>
        <dbReference type="ARBA" id="ARBA00011649"/>
    </source>
</evidence>
<dbReference type="InterPro" id="IPR014349">
    <property type="entry name" value="Rieske_Fe-S_prot"/>
</dbReference>
<keyword evidence="8 21" id="KW-0812">Transmembrane</keyword>
<keyword evidence="9" id="KW-0001">2Fe-2S</keyword>
<evidence type="ECO:0000256" key="17">
    <source>
        <dbReference type="ARBA" id="ARBA00023157"/>
    </source>
</evidence>
<evidence type="ECO:0000256" key="20">
    <source>
        <dbReference type="ARBA" id="ARBA00034078"/>
    </source>
</evidence>
<dbReference type="GO" id="GO:0046872">
    <property type="term" value="F:metal ion binding"/>
    <property type="evidence" value="ECO:0007669"/>
    <property type="project" value="UniProtKB-KW"/>
</dbReference>
<dbReference type="CDD" id="cd03470">
    <property type="entry name" value="Rieske_cytochrome_bc1"/>
    <property type="match status" value="1"/>
</dbReference>
<comment type="subcellular location">
    <subcellularLocation>
        <location evidence="2">Cell membrane</location>
        <topology evidence="2">Single-pass membrane protein</topology>
    </subcellularLocation>
</comment>
<dbReference type="GO" id="GO:0008121">
    <property type="term" value="F:quinol-cytochrome-c reductase activity"/>
    <property type="evidence" value="ECO:0007669"/>
    <property type="project" value="UniProtKB-EC"/>
</dbReference>
<keyword evidence="15" id="KW-0411">Iron-sulfur</keyword>
<evidence type="ECO:0000313" key="23">
    <source>
        <dbReference type="EMBL" id="SVB65547.1"/>
    </source>
</evidence>
<comment type="subunit">
    <text evidence="3">The main subunits of complex b-c1 are: cytochrome b, cytochrome c1 and the Rieske protein.</text>
</comment>
<dbReference type="PRINTS" id="PR00162">
    <property type="entry name" value="RIESKE"/>
</dbReference>
<evidence type="ECO:0000256" key="6">
    <source>
        <dbReference type="ARBA" id="ARBA00022448"/>
    </source>
</evidence>
<dbReference type="Pfam" id="PF00355">
    <property type="entry name" value="Rieske"/>
    <property type="match status" value="1"/>
</dbReference>
<evidence type="ECO:0000256" key="12">
    <source>
        <dbReference type="ARBA" id="ARBA00022982"/>
    </source>
</evidence>
<keyword evidence="7" id="KW-1003">Cell membrane</keyword>